<dbReference type="InterPro" id="IPR001611">
    <property type="entry name" value="Leu-rich_rpt"/>
</dbReference>
<dbReference type="SUPFAM" id="SSF52047">
    <property type="entry name" value="RNI-like"/>
    <property type="match status" value="1"/>
</dbReference>
<proteinExistence type="predicted"/>
<dbReference type="Gene3D" id="3.80.10.10">
    <property type="entry name" value="Ribonuclease Inhibitor"/>
    <property type="match status" value="1"/>
</dbReference>
<dbReference type="PANTHER" id="PTHR24111">
    <property type="entry name" value="LEUCINE-RICH REPEAT-CONTAINING PROTEIN 34"/>
    <property type="match status" value="1"/>
</dbReference>
<keyword evidence="4" id="KW-1185">Reference proteome</keyword>
<evidence type="ECO:0000313" key="4">
    <source>
        <dbReference type="Proteomes" id="UP000269721"/>
    </source>
</evidence>
<dbReference type="AlphaFoldDB" id="A0A4P9VYL9"/>
<evidence type="ECO:0000256" key="1">
    <source>
        <dbReference type="ARBA" id="ARBA00022737"/>
    </source>
</evidence>
<keyword evidence="1" id="KW-0677">Repeat</keyword>
<reference evidence="4" key="1">
    <citation type="journal article" date="2018" name="Nat. Microbiol.">
        <title>Leveraging single-cell genomics to expand the fungal tree of life.</title>
        <authorList>
            <person name="Ahrendt S.R."/>
            <person name="Quandt C.A."/>
            <person name="Ciobanu D."/>
            <person name="Clum A."/>
            <person name="Salamov A."/>
            <person name="Andreopoulos B."/>
            <person name="Cheng J.F."/>
            <person name="Woyke T."/>
            <person name="Pelin A."/>
            <person name="Henrissat B."/>
            <person name="Reynolds N.K."/>
            <person name="Benny G.L."/>
            <person name="Smith M.E."/>
            <person name="James T.Y."/>
            <person name="Grigoriev I.V."/>
        </authorList>
    </citation>
    <scope>NUCLEOTIDE SEQUENCE [LARGE SCALE GENOMIC DNA]</scope>
</reference>
<accession>A0A4P9VYL9</accession>
<dbReference type="Proteomes" id="UP000269721">
    <property type="component" value="Unassembled WGS sequence"/>
</dbReference>
<dbReference type="SMART" id="SM00368">
    <property type="entry name" value="LRR_RI"/>
    <property type="match status" value="3"/>
</dbReference>
<evidence type="ECO:0000313" key="3">
    <source>
        <dbReference type="EMBL" id="RKO84889.1"/>
    </source>
</evidence>
<dbReference type="PANTHER" id="PTHR24111:SF0">
    <property type="entry name" value="LEUCINE-RICH REPEAT-CONTAINING PROTEIN"/>
    <property type="match status" value="1"/>
</dbReference>
<name>A0A4P9VYL9_9FUNG</name>
<sequence>MTEALNEGSPHSSTHVRDTGSEGGREMAAMLAENSTLKTLILRGSWLLLIGGLSSAQTKTGNKLGDPEAVHFGAGLKANSTLTVLDLSNNEIGDLGAIALGNDLNSNESLKTLNLGWNQIRNKGLAGFFLGMKVHNGIGDGGQPLAQFISKNIALFQILPSAPENIPPHTSNTRCSDAAMSMIGKSLEQNCEESRLSHYAVEGRGSGLRMRPLTALTHSSARSNTHTCLYSPHSAHRLTSDSLRELHCSDNPFTNAGAITLFKSITMGNNLTSLYIKVPLSQYFGLKRVGRWFLARGGYQSTKTPDPSHPL</sequence>
<protein>
    <submittedName>
        <fullName evidence="3">Uncharacterized protein</fullName>
    </submittedName>
</protein>
<dbReference type="InterPro" id="IPR052201">
    <property type="entry name" value="LRR-containing_regulator"/>
</dbReference>
<organism evidence="3 4">
    <name type="scientific">Blyttiomyces helicus</name>
    <dbReference type="NCBI Taxonomy" id="388810"/>
    <lineage>
        <taxon>Eukaryota</taxon>
        <taxon>Fungi</taxon>
        <taxon>Fungi incertae sedis</taxon>
        <taxon>Chytridiomycota</taxon>
        <taxon>Chytridiomycota incertae sedis</taxon>
        <taxon>Chytridiomycetes</taxon>
        <taxon>Chytridiomycetes incertae sedis</taxon>
        <taxon>Blyttiomyces</taxon>
    </lineage>
</organism>
<dbReference type="OrthoDB" id="120976at2759"/>
<gene>
    <name evidence="3" type="ORF">BDK51DRAFT_34010</name>
</gene>
<dbReference type="PROSITE" id="PS51450">
    <property type="entry name" value="LRR"/>
    <property type="match status" value="1"/>
</dbReference>
<dbReference type="EMBL" id="KZ999631">
    <property type="protein sequence ID" value="RKO84889.1"/>
    <property type="molecule type" value="Genomic_DNA"/>
</dbReference>
<evidence type="ECO:0000256" key="2">
    <source>
        <dbReference type="SAM" id="MobiDB-lite"/>
    </source>
</evidence>
<dbReference type="Pfam" id="PF13516">
    <property type="entry name" value="LRR_6"/>
    <property type="match status" value="2"/>
</dbReference>
<feature type="region of interest" description="Disordered" evidence="2">
    <location>
        <begin position="1"/>
        <end position="22"/>
    </location>
</feature>
<dbReference type="InterPro" id="IPR032675">
    <property type="entry name" value="LRR_dom_sf"/>
</dbReference>